<keyword evidence="2" id="KW-1185">Reference proteome</keyword>
<dbReference type="EMBL" id="FXUY01000002">
    <property type="protein sequence ID" value="SMQ30383.1"/>
    <property type="molecule type" value="Genomic_DNA"/>
</dbReference>
<evidence type="ECO:0000313" key="2">
    <source>
        <dbReference type="Proteomes" id="UP001158048"/>
    </source>
</evidence>
<protein>
    <submittedName>
        <fullName evidence="1">LysR family transcriptional regulator, mexEF-oprN operon transcriptional activator</fullName>
    </submittedName>
</protein>
<name>A0ACD2UDA8_9PSED</name>
<accession>A0ACD2UDA8</accession>
<evidence type="ECO:0000313" key="1">
    <source>
        <dbReference type="EMBL" id="SMQ30383.1"/>
    </source>
</evidence>
<dbReference type="Proteomes" id="UP001158048">
    <property type="component" value="Unassembled WGS sequence"/>
</dbReference>
<comment type="caution">
    <text evidence="1">The sequence shown here is derived from an EMBL/GenBank/DDBJ whole genome shotgun (WGS) entry which is preliminary data.</text>
</comment>
<proteinExistence type="predicted"/>
<gene>
    <name evidence="1" type="ORF">SAMN04488483_5381</name>
</gene>
<sequence>MTQQHRAQDISILEGSACINFSYLRLSAQTVMMMNRNDLRKIDFSLLIVFETLMHERNLTRAGEKLFLGQPSISASLNRLRQYFNDPLFIRMGRMMEPTSRAFEIHQSLTPALDNMVVALSHINEFDPLTSNAVFRIGLSDDVEYSLLPGLLRQLRMEAPRVSFVVRRTDHSMMSDQLSTGEVSLGVCHSRELPANAKRKFLRSIYPTVLSSRSIAGDLDLDEYCNRPHVSVSLNGEMTDYIDRALSTMGRQRQVVLAVPQYSALKTILEDTDMIAVVPEYVAAAMTKQGGLRMDPVPMSAPALELSLAWSSTLDNDPGERWLRSRVSHHLADRSGSVSEISLNKAAA</sequence>
<reference evidence="1" key="1">
    <citation type="submission" date="2017-05" db="EMBL/GenBank/DDBJ databases">
        <authorList>
            <person name="Varghese N."/>
            <person name="Submissions S."/>
        </authorList>
    </citation>
    <scope>NUCLEOTIDE SEQUENCE</scope>
    <source>
        <strain evidence="1">LMG 28168</strain>
    </source>
</reference>
<organism evidence="1 2">
    <name type="scientific">Pseudomonas helmanticensis</name>
    <dbReference type="NCBI Taxonomy" id="1471381"/>
    <lineage>
        <taxon>Bacteria</taxon>
        <taxon>Pseudomonadati</taxon>
        <taxon>Pseudomonadota</taxon>
        <taxon>Gammaproteobacteria</taxon>
        <taxon>Pseudomonadales</taxon>
        <taxon>Pseudomonadaceae</taxon>
        <taxon>Pseudomonas</taxon>
    </lineage>
</organism>